<gene>
    <name evidence="2" type="ORF">QBC33DRAFT_199839</name>
</gene>
<feature type="region of interest" description="Disordered" evidence="1">
    <location>
        <begin position="156"/>
        <end position="242"/>
    </location>
</feature>
<sequence>MSAEHGNQRAQSKTRKRHSSQPEHEPVEIPYENFVGAVLGGCFQVQGLKLQGDQLDIYSVTNIHGGDVTFEAQAFPLSYPLGKLLKSRMRKAKRMYRSRNFQCEFNWDGRRFFVSHVVRSEAEWRNLVAEKAGHVDDGESDEEDFPPLPSVRMLAISRTREKKDAQNRSLNRMQEPNPERSSRLPNRIGTGSPGRPNYAEAATRGQMLEANSTTSKGVRQRRRRQRRRDERGSRDRCQQNGR</sequence>
<dbReference type="RefSeq" id="XP_060280658.1">
    <property type="nucleotide sequence ID" value="XM_060422573.1"/>
</dbReference>
<name>A0AAJ0FKU7_9PEZI</name>
<protein>
    <submittedName>
        <fullName evidence="2">Uncharacterized protein</fullName>
    </submittedName>
</protein>
<feature type="region of interest" description="Disordered" evidence="1">
    <location>
        <begin position="1"/>
        <end position="25"/>
    </location>
</feature>
<reference evidence="2" key="1">
    <citation type="submission" date="2023-06" db="EMBL/GenBank/DDBJ databases">
        <title>Genome-scale phylogeny and comparative genomics of the fungal order Sordariales.</title>
        <authorList>
            <consortium name="Lawrence Berkeley National Laboratory"/>
            <person name="Hensen N."/>
            <person name="Bonometti L."/>
            <person name="Westerberg I."/>
            <person name="Brannstrom I.O."/>
            <person name="Guillou S."/>
            <person name="Cros-Aarteil S."/>
            <person name="Calhoun S."/>
            <person name="Haridas S."/>
            <person name="Kuo A."/>
            <person name="Mondo S."/>
            <person name="Pangilinan J."/>
            <person name="Riley R."/>
            <person name="Labutti K."/>
            <person name="Andreopoulos B."/>
            <person name="Lipzen A."/>
            <person name="Chen C."/>
            <person name="Yanf M."/>
            <person name="Daum C."/>
            <person name="Ng V."/>
            <person name="Clum A."/>
            <person name="Steindorff A."/>
            <person name="Ohm R."/>
            <person name="Martin F."/>
            <person name="Silar P."/>
            <person name="Natvig D."/>
            <person name="Lalanne C."/>
            <person name="Gautier V."/>
            <person name="Ament-Velasquez S.L."/>
            <person name="Kruys A."/>
            <person name="Hutchinson M.I."/>
            <person name="Powell A.J."/>
            <person name="Barry K."/>
            <person name="Miller A.N."/>
            <person name="Grigoriev I.V."/>
            <person name="Debuchy R."/>
            <person name="Gladieux P."/>
            <person name="Thoren M.H."/>
            <person name="Johannesson H."/>
        </authorList>
    </citation>
    <scope>NUCLEOTIDE SEQUENCE</scope>
    <source>
        <strain evidence="2">8032-3</strain>
    </source>
</reference>
<accession>A0AAJ0FKU7</accession>
<keyword evidence="3" id="KW-1185">Reference proteome</keyword>
<evidence type="ECO:0000313" key="2">
    <source>
        <dbReference type="EMBL" id="KAK1764445.1"/>
    </source>
</evidence>
<dbReference type="GeneID" id="85305760"/>
<evidence type="ECO:0000313" key="3">
    <source>
        <dbReference type="Proteomes" id="UP001244011"/>
    </source>
</evidence>
<evidence type="ECO:0000256" key="1">
    <source>
        <dbReference type="SAM" id="MobiDB-lite"/>
    </source>
</evidence>
<proteinExistence type="predicted"/>
<dbReference type="Proteomes" id="UP001244011">
    <property type="component" value="Unassembled WGS sequence"/>
</dbReference>
<organism evidence="2 3">
    <name type="scientific">Phialemonium atrogriseum</name>
    <dbReference type="NCBI Taxonomy" id="1093897"/>
    <lineage>
        <taxon>Eukaryota</taxon>
        <taxon>Fungi</taxon>
        <taxon>Dikarya</taxon>
        <taxon>Ascomycota</taxon>
        <taxon>Pezizomycotina</taxon>
        <taxon>Sordariomycetes</taxon>
        <taxon>Sordariomycetidae</taxon>
        <taxon>Cephalothecales</taxon>
        <taxon>Cephalothecaceae</taxon>
        <taxon>Phialemonium</taxon>
    </lineage>
</organism>
<dbReference type="AlphaFoldDB" id="A0AAJ0FKU7"/>
<feature type="compositionally biased region" description="Basic and acidic residues" evidence="1">
    <location>
        <begin position="227"/>
        <end position="242"/>
    </location>
</feature>
<dbReference type="EMBL" id="MU839020">
    <property type="protein sequence ID" value="KAK1764445.1"/>
    <property type="molecule type" value="Genomic_DNA"/>
</dbReference>
<comment type="caution">
    <text evidence="2">The sequence shown here is derived from an EMBL/GenBank/DDBJ whole genome shotgun (WGS) entry which is preliminary data.</text>
</comment>